<reference evidence="3 4" key="1">
    <citation type="submission" date="2015-02" db="EMBL/GenBank/DDBJ databases">
        <authorList>
            <person name="Ju K.-S."/>
            <person name="Doroghazi J.R."/>
            <person name="Metcalf W."/>
        </authorList>
    </citation>
    <scope>NUCLEOTIDE SEQUENCE [LARGE SCALE GENOMIC DNA]</scope>
    <source>
        <strain evidence="3 4">NRRL B-16140</strain>
    </source>
</reference>
<protein>
    <recommendedName>
        <fullName evidence="5">LigA</fullName>
    </recommendedName>
</protein>
<evidence type="ECO:0000256" key="1">
    <source>
        <dbReference type="SAM" id="MobiDB-lite"/>
    </source>
</evidence>
<dbReference type="OrthoDB" id="9803163at2"/>
<accession>A0A0F0GX83</accession>
<feature type="transmembrane region" description="Helical" evidence="2">
    <location>
        <begin position="430"/>
        <end position="449"/>
    </location>
</feature>
<keyword evidence="2" id="KW-1133">Transmembrane helix</keyword>
<dbReference type="Proteomes" id="UP000033393">
    <property type="component" value="Unassembled WGS sequence"/>
</dbReference>
<feature type="transmembrane region" description="Helical" evidence="2">
    <location>
        <begin position="221"/>
        <end position="244"/>
    </location>
</feature>
<feature type="transmembrane region" description="Helical" evidence="2">
    <location>
        <begin position="7"/>
        <end position="26"/>
    </location>
</feature>
<feature type="transmembrane region" description="Helical" evidence="2">
    <location>
        <begin position="296"/>
        <end position="317"/>
    </location>
</feature>
<name>A0A0F0GX83_LENAE</name>
<feature type="transmembrane region" description="Helical" evidence="2">
    <location>
        <begin position="138"/>
        <end position="169"/>
    </location>
</feature>
<sequence length="497" mass="53431">MKRRTELISLAALAGPLVVVGVLLGVSRLLDFSGPSIQDTYHFEVLDTRFGFHVGTASNQVAGLDEAARQAYRKFELLDYLFLALYAVVLTLAIRAVTQPGTWSRKLAWLPVAAATFDALEDLTTLIALGSLTPSSCALVIILCAGIVKHVFFYAALAALAVSGAVFAWRRKQMRYKREDTIKQTYFSLRLALTLLVGMLLLALAIHAVPPWCAFHSISAYYYSPLQATFVGVLVAIGICLVVYQGTTYAENLLLDIAGFMAFIVAFAPTSKPLDDKGQPVCAGSYVSSDARIADIVWGNVFPLLLVAAVATFVVLLTRLNKDKITDEDEAAANRKEVGRLVAGLVAQVLVLGAFFGLRGQFEEKAHGVAATTLFVCIILVVLINHQGRVQDPDNEGKKSRHIYLIVAIVMAATLAACVLVHIMRGGWPHLILAIELGLIVEFAAFWAIQTGELKGAANRPPAPPNGAPQDTADGPPANQPEQLEDAADPAPANQDA</sequence>
<evidence type="ECO:0000313" key="4">
    <source>
        <dbReference type="Proteomes" id="UP000033393"/>
    </source>
</evidence>
<dbReference type="AlphaFoldDB" id="A0A0F0GX83"/>
<keyword evidence="2" id="KW-0812">Transmembrane</keyword>
<dbReference type="PATRIC" id="fig|68170.10.peg.6175"/>
<feature type="transmembrane region" description="Helical" evidence="2">
    <location>
        <begin position="404"/>
        <end position="424"/>
    </location>
</feature>
<dbReference type="EMBL" id="JYJG01000187">
    <property type="protein sequence ID" value="KJK46033.1"/>
    <property type="molecule type" value="Genomic_DNA"/>
</dbReference>
<feature type="region of interest" description="Disordered" evidence="1">
    <location>
        <begin position="456"/>
        <end position="497"/>
    </location>
</feature>
<feature type="transmembrane region" description="Helical" evidence="2">
    <location>
        <begin position="80"/>
        <end position="97"/>
    </location>
</feature>
<dbReference type="RefSeq" id="WP_045313924.1">
    <property type="nucleotide sequence ID" value="NZ_JYJG01000187.1"/>
</dbReference>
<gene>
    <name evidence="3" type="ORF">UK23_24290</name>
</gene>
<keyword evidence="2" id="KW-0472">Membrane</keyword>
<feature type="transmembrane region" description="Helical" evidence="2">
    <location>
        <begin position="338"/>
        <end position="360"/>
    </location>
</feature>
<feature type="transmembrane region" description="Helical" evidence="2">
    <location>
        <begin position="253"/>
        <end position="270"/>
    </location>
</feature>
<keyword evidence="4" id="KW-1185">Reference proteome</keyword>
<proteinExistence type="predicted"/>
<feature type="transmembrane region" description="Helical" evidence="2">
    <location>
        <begin position="189"/>
        <end position="209"/>
    </location>
</feature>
<evidence type="ECO:0008006" key="5">
    <source>
        <dbReference type="Google" id="ProtNLM"/>
    </source>
</evidence>
<evidence type="ECO:0000313" key="3">
    <source>
        <dbReference type="EMBL" id="KJK46033.1"/>
    </source>
</evidence>
<organism evidence="3 4">
    <name type="scientific">Lentzea aerocolonigenes</name>
    <name type="common">Lechevalieria aerocolonigenes</name>
    <name type="synonym">Saccharothrix aerocolonigenes</name>
    <dbReference type="NCBI Taxonomy" id="68170"/>
    <lineage>
        <taxon>Bacteria</taxon>
        <taxon>Bacillati</taxon>
        <taxon>Actinomycetota</taxon>
        <taxon>Actinomycetes</taxon>
        <taxon>Pseudonocardiales</taxon>
        <taxon>Pseudonocardiaceae</taxon>
        <taxon>Lentzea</taxon>
    </lineage>
</organism>
<evidence type="ECO:0000256" key="2">
    <source>
        <dbReference type="SAM" id="Phobius"/>
    </source>
</evidence>
<comment type="caution">
    <text evidence="3">The sequence shown here is derived from an EMBL/GenBank/DDBJ whole genome shotgun (WGS) entry which is preliminary data.</text>
</comment>
<feature type="transmembrane region" description="Helical" evidence="2">
    <location>
        <begin position="366"/>
        <end position="384"/>
    </location>
</feature>